<proteinExistence type="predicted"/>
<dbReference type="PANTHER" id="PTHR10039:SF14">
    <property type="entry name" value="NACHT DOMAIN-CONTAINING PROTEIN"/>
    <property type="match status" value="1"/>
</dbReference>
<feature type="compositionally biased region" description="Polar residues" evidence="2">
    <location>
        <begin position="38"/>
        <end position="51"/>
    </location>
</feature>
<dbReference type="OrthoDB" id="3228837at2759"/>
<gene>
    <name evidence="4" type="ORF">BD311DRAFT_659651</name>
</gene>
<dbReference type="PANTHER" id="PTHR10039">
    <property type="entry name" value="AMELOGENIN"/>
    <property type="match status" value="1"/>
</dbReference>
<accession>A0A4Q9MS23</accession>
<dbReference type="InterPro" id="IPR027417">
    <property type="entry name" value="P-loop_NTPase"/>
</dbReference>
<evidence type="ECO:0000259" key="3">
    <source>
        <dbReference type="Pfam" id="PF24883"/>
    </source>
</evidence>
<organism evidence="4">
    <name type="scientific">Dichomitus squalens</name>
    <dbReference type="NCBI Taxonomy" id="114155"/>
    <lineage>
        <taxon>Eukaryota</taxon>
        <taxon>Fungi</taxon>
        <taxon>Dikarya</taxon>
        <taxon>Basidiomycota</taxon>
        <taxon>Agaricomycotina</taxon>
        <taxon>Agaricomycetes</taxon>
        <taxon>Polyporales</taxon>
        <taxon>Polyporaceae</taxon>
        <taxon>Dichomitus</taxon>
    </lineage>
</organism>
<sequence>MNDFLRVDLSPDEKTESAALSGKAPEGEIEETMEETGQATTGDDVNSMNSDSENDSGMDVDDTILEALPHADADYRAPIHTLRNYVLSGTRLELLEDLHTWAYDSPSSRSICILNGALGTGKSSIASNFARLLRDNGHLGASFFFVRGVDNLASTKLFFPTLAYQLSHTQNALRPHIVAAVQDYLKLGRAQDIEHQGEHLLRRPLLAAQGQDAPVVIVIDAVDECADDSSDLSTVLRLLLTCVCEVTFPLRILLTSVPERIVDTSLSSHASAVTLRRLSLHNLSRDSINRDIAIFIRDRLSRMSSSKDLAEQPDLADRLALRADGLFVYARAAMDFLHDKQDELEQRLDLILSATPSGLGTLDALYLTILEHVIPPARMEQQPTFRASVQSILGCIPVLRDPISPRTLESLIHIPCKDSLPILHQLRCTILVNRNDLDEPFRPGHATFVQFLLSSARCPNRLYLVDAKRQNAQLAEGCLRVLLTLDRNICRLQDPSMRKADVVDLAERVRTHVPPHAQYACLHWAVHLRGACKVGDAHSVKGCRCGELVDLLKTWATTKMLVWLETLGYLGRLDLAVSGLTAGCDYLGTRHSKTRSALEQGLRLLSDHLHEIEACPDDVYLCGIRQDGYNSDDEELKRPLAQVNRKGKNLKIGLF</sequence>
<evidence type="ECO:0000313" key="4">
    <source>
        <dbReference type="EMBL" id="TBU30047.1"/>
    </source>
</evidence>
<dbReference type="Pfam" id="PF24883">
    <property type="entry name" value="NPHP3_N"/>
    <property type="match status" value="1"/>
</dbReference>
<evidence type="ECO:0000256" key="1">
    <source>
        <dbReference type="ARBA" id="ARBA00022737"/>
    </source>
</evidence>
<dbReference type="EMBL" id="ML143408">
    <property type="protein sequence ID" value="TBU30047.1"/>
    <property type="molecule type" value="Genomic_DNA"/>
</dbReference>
<dbReference type="InterPro" id="IPR056884">
    <property type="entry name" value="NPHP3-like_N"/>
</dbReference>
<dbReference type="Proteomes" id="UP000292957">
    <property type="component" value="Unassembled WGS sequence"/>
</dbReference>
<evidence type="ECO:0000256" key="2">
    <source>
        <dbReference type="SAM" id="MobiDB-lite"/>
    </source>
</evidence>
<dbReference type="SUPFAM" id="SSF52540">
    <property type="entry name" value="P-loop containing nucleoside triphosphate hydrolases"/>
    <property type="match status" value="1"/>
</dbReference>
<feature type="region of interest" description="Disordered" evidence="2">
    <location>
        <begin position="1"/>
        <end position="57"/>
    </location>
</feature>
<protein>
    <recommendedName>
        <fullName evidence="3">Nephrocystin 3-like N-terminal domain-containing protein</fullName>
    </recommendedName>
</protein>
<reference evidence="4" key="1">
    <citation type="submission" date="2019-01" db="EMBL/GenBank/DDBJ databases">
        <title>Draft genome sequences of three monokaryotic isolates of the white-rot basidiomycete fungus Dichomitus squalens.</title>
        <authorList>
            <consortium name="DOE Joint Genome Institute"/>
            <person name="Lopez S.C."/>
            <person name="Andreopoulos B."/>
            <person name="Pangilinan J."/>
            <person name="Lipzen A."/>
            <person name="Riley R."/>
            <person name="Ahrendt S."/>
            <person name="Ng V."/>
            <person name="Barry K."/>
            <person name="Daum C."/>
            <person name="Grigoriev I.V."/>
            <person name="Hilden K.S."/>
            <person name="Makela M.R."/>
            <person name="de Vries R.P."/>
        </authorList>
    </citation>
    <scope>NUCLEOTIDE SEQUENCE [LARGE SCALE GENOMIC DNA]</scope>
    <source>
        <strain evidence="4">OM18370.1</strain>
    </source>
</reference>
<feature type="compositionally biased region" description="Basic and acidic residues" evidence="2">
    <location>
        <begin position="1"/>
        <end position="16"/>
    </location>
</feature>
<name>A0A4Q9MS23_9APHY</name>
<keyword evidence="1" id="KW-0677">Repeat</keyword>
<feature type="domain" description="Nephrocystin 3-like N-terminal" evidence="3">
    <location>
        <begin position="95"/>
        <end position="256"/>
    </location>
</feature>
<dbReference type="Gene3D" id="3.40.50.300">
    <property type="entry name" value="P-loop containing nucleotide triphosphate hydrolases"/>
    <property type="match status" value="1"/>
</dbReference>
<dbReference type="AlphaFoldDB" id="A0A4Q9MS23"/>